<evidence type="ECO:0000313" key="3">
    <source>
        <dbReference type="Proteomes" id="UP001387293"/>
    </source>
</evidence>
<name>A0ABU8KTV9_9HYPH</name>
<protein>
    <submittedName>
        <fullName evidence="2">PIN domain-containing protein</fullName>
    </submittedName>
</protein>
<reference evidence="2 3" key="1">
    <citation type="submission" date="2022-12" db="EMBL/GenBank/DDBJ databases">
        <authorList>
            <person name="Muema E."/>
        </authorList>
    </citation>
    <scope>NUCLEOTIDE SEQUENCE [LARGE SCALE GENOMIC DNA]</scope>
    <source>
        <strain evidence="3">1326</strain>
    </source>
</reference>
<dbReference type="Gene3D" id="3.40.50.1010">
    <property type="entry name" value="5'-nuclease"/>
    <property type="match status" value="1"/>
</dbReference>
<dbReference type="EMBL" id="JAPYKS010000006">
    <property type="protein sequence ID" value="MEI9409153.1"/>
    <property type="molecule type" value="Genomic_DNA"/>
</dbReference>
<organism evidence="2 3">
    <name type="scientific">Mesorhizobium salmacidum</name>
    <dbReference type="NCBI Taxonomy" id="3015171"/>
    <lineage>
        <taxon>Bacteria</taxon>
        <taxon>Pseudomonadati</taxon>
        <taxon>Pseudomonadota</taxon>
        <taxon>Alphaproteobacteria</taxon>
        <taxon>Hyphomicrobiales</taxon>
        <taxon>Phyllobacteriaceae</taxon>
        <taxon>Mesorhizobium</taxon>
    </lineage>
</organism>
<dbReference type="Proteomes" id="UP001387293">
    <property type="component" value="Unassembled WGS sequence"/>
</dbReference>
<evidence type="ECO:0000259" key="1">
    <source>
        <dbReference type="Pfam" id="PF01850"/>
    </source>
</evidence>
<comment type="caution">
    <text evidence="2">The sequence shown here is derived from an EMBL/GenBank/DDBJ whole genome shotgun (WGS) entry which is preliminary data.</text>
</comment>
<feature type="domain" description="PIN" evidence="1">
    <location>
        <begin position="37"/>
        <end position="146"/>
    </location>
</feature>
<dbReference type="RefSeq" id="WP_337106149.1">
    <property type="nucleotide sequence ID" value="NZ_JAPYKS010000006.1"/>
</dbReference>
<dbReference type="SUPFAM" id="SSF88723">
    <property type="entry name" value="PIN domain-like"/>
    <property type="match status" value="1"/>
</dbReference>
<keyword evidence="3" id="KW-1185">Reference proteome</keyword>
<dbReference type="InterPro" id="IPR002716">
    <property type="entry name" value="PIN_dom"/>
</dbReference>
<evidence type="ECO:0000313" key="2">
    <source>
        <dbReference type="EMBL" id="MEI9409153.1"/>
    </source>
</evidence>
<gene>
    <name evidence="2" type="ORF">O7A60_10270</name>
</gene>
<dbReference type="Pfam" id="PF01850">
    <property type="entry name" value="PIN"/>
    <property type="match status" value="1"/>
</dbReference>
<dbReference type="InterPro" id="IPR029060">
    <property type="entry name" value="PIN-like_dom_sf"/>
</dbReference>
<proteinExistence type="predicted"/>
<accession>A0ABU8KTV9</accession>
<sequence>MIVAFDASTLIYLFDDKAAAPSDQSSGKVVDRCRDRIEHLIETLANARAKIIIPTPALAEVLVRAQEGAPERLRILKSSKYFKIVPFDERAAVEFAAIQTVRQATGTRSTTSPRAKAKFDDQIVAIAVVEGATELYSDDSDISKLAGSRMKVLGMTDLPLPPEDAQTDIFSLLPPGSQDVLEPE</sequence>